<dbReference type="Proteomes" id="UP001212841">
    <property type="component" value="Unassembled WGS sequence"/>
</dbReference>
<evidence type="ECO:0000256" key="7">
    <source>
        <dbReference type="ARBA" id="ARBA00022723"/>
    </source>
</evidence>
<reference evidence="19" key="1">
    <citation type="submission" date="2020-05" db="EMBL/GenBank/DDBJ databases">
        <title>Phylogenomic resolution of chytrid fungi.</title>
        <authorList>
            <person name="Stajich J.E."/>
            <person name="Amses K."/>
            <person name="Simmons R."/>
            <person name="Seto K."/>
            <person name="Myers J."/>
            <person name="Bonds A."/>
            <person name="Quandt C.A."/>
            <person name="Barry K."/>
            <person name="Liu P."/>
            <person name="Grigoriev I."/>
            <person name="Longcore J.E."/>
            <person name="James T.Y."/>
        </authorList>
    </citation>
    <scope>NUCLEOTIDE SEQUENCE</scope>
    <source>
        <strain evidence="19">JEL0318</strain>
    </source>
</reference>
<dbReference type="InterPro" id="IPR044421">
    <property type="entry name" value="SMYD4_SET"/>
</dbReference>
<dbReference type="InterPro" id="IPR011990">
    <property type="entry name" value="TPR-like_helical_dom_sf"/>
</dbReference>
<evidence type="ECO:0000256" key="14">
    <source>
        <dbReference type="ARBA" id="ARBA00093680"/>
    </source>
</evidence>
<accession>A0AAD5SHT6</accession>
<evidence type="ECO:0000256" key="16">
    <source>
        <dbReference type="SAM" id="MobiDB-lite"/>
    </source>
</evidence>
<evidence type="ECO:0000256" key="11">
    <source>
        <dbReference type="ARBA" id="ARBA00048985"/>
    </source>
</evidence>
<comment type="function">
    <text evidence="12">Protein-lysine N-methyltransferase. Monomethylates PRMT5, modulating its transcriptional activity. May also act as a histone methyltransferase. Plays a critical role in cardiac development. Acts as a key epigenetic regulator of gene expression during cardiac development via its dual activities as a methyltransferase and negative regulator of HDAC1.</text>
</comment>
<dbReference type="PANTHER" id="PTHR46165:SF2">
    <property type="entry name" value="SET AND MYND DOMAIN-CONTAINING PROTEIN 4"/>
    <property type="match status" value="1"/>
</dbReference>
<keyword evidence="10" id="KW-0539">Nucleus</keyword>
<evidence type="ECO:0000259" key="18">
    <source>
        <dbReference type="PROSITE" id="PS50865"/>
    </source>
</evidence>
<dbReference type="InterPro" id="IPR046341">
    <property type="entry name" value="SET_dom_sf"/>
</dbReference>
<dbReference type="GO" id="GO:0008168">
    <property type="term" value="F:methyltransferase activity"/>
    <property type="evidence" value="ECO:0007669"/>
    <property type="project" value="UniProtKB-KW"/>
</dbReference>
<keyword evidence="4" id="KW-0489">Methyltransferase</keyword>
<dbReference type="InterPro" id="IPR002893">
    <property type="entry name" value="Znf_MYND"/>
</dbReference>
<protein>
    <recommendedName>
        <fullName evidence="13">Protein-lysine N-methyltransferase SMYD4</fullName>
    </recommendedName>
    <alternativeName>
        <fullName evidence="14">SET and MYND domain-containing protein 4</fullName>
    </alternativeName>
</protein>
<evidence type="ECO:0000256" key="9">
    <source>
        <dbReference type="ARBA" id="ARBA00022833"/>
    </source>
</evidence>
<evidence type="ECO:0000256" key="13">
    <source>
        <dbReference type="ARBA" id="ARBA00093635"/>
    </source>
</evidence>
<keyword evidence="3" id="KW-0963">Cytoplasm</keyword>
<name>A0AAD5SHT6_9FUNG</name>
<evidence type="ECO:0000256" key="8">
    <source>
        <dbReference type="ARBA" id="ARBA00022771"/>
    </source>
</evidence>
<dbReference type="SUPFAM" id="SSF48452">
    <property type="entry name" value="TPR-like"/>
    <property type="match status" value="1"/>
</dbReference>
<comment type="catalytic activity">
    <reaction evidence="11">
        <text>L-lysyl-[protein] + S-adenosyl-L-methionine = N(6)-methyl-L-lysyl-[protein] + S-adenosyl-L-homocysteine + H(+)</text>
        <dbReference type="Rhea" id="RHEA:51736"/>
        <dbReference type="Rhea" id="RHEA-COMP:9752"/>
        <dbReference type="Rhea" id="RHEA-COMP:13053"/>
        <dbReference type="ChEBI" id="CHEBI:15378"/>
        <dbReference type="ChEBI" id="CHEBI:29969"/>
        <dbReference type="ChEBI" id="CHEBI:57856"/>
        <dbReference type="ChEBI" id="CHEBI:59789"/>
        <dbReference type="ChEBI" id="CHEBI:61929"/>
    </reaction>
</comment>
<dbReference type="Pfam" id="PF00856">
    <property type="entry name" value="SET"/>
    <property type="match status" value="1"/>
</dbReference>
<evidence type="ECO:0000256" key="10">
    <source>
        <dbReference type="ARBA" id="ARBA00023242"/>
    </source>
</evidence>
<evidence type="ECO:0000256" key="3">
    <source>
        <dbReference type="ARBA" id="ARBA00022490"/>
    </source>
</evidence>
<dbReference type="EMBL" id="JADGJD010000197">
    <property type="protein sequence ID" value="KAJ3053589.1"/>
    <property type="molecule type" value="Genomic_DNA"/>
</dbReference>
<dbReference type="CDD" id="cd10536">
    <property type="entry name" value="SET_SMYD4"/>
    <property type="match status" value="1"/>
</dbReference>
<evidence type="ECO:0000256" key="1">
    <source>
        <dbReference type="ARBA" id="ARBA00004123"/>
    </source>
</evidence>
<evidence type="ECO:0000256" key="5">
    <source>
        <dbReference type="ARBA" id="ARBA00022679"/>
    </source>
</evidence>
<dbReference type="InterPro" id="IPR052097">
    <property type="entry name" value="SET-MYND_domain_protein"/>
</dbReference>
<evidence type="ECO:0000313" key="20">
    <source>
        <dbReference type="Proteomes" id="UP001212841"/>
    </source>
</evidence>
<keyword evidence="5" id="KW-0808">Transferase</keyword>
<proteinExistence type="predicted"/>
<dbReference type="PANTHER" id="PTHR46165">
    <property type="entry name" value="SET AND MYND DOMAIN-CONTAINING PROTEIN 4"/>
    <property type="match status" value="1"/>
</dbReference>
<dbReference type="Gene3D" id="6.10.140.2220">
    <property type="match status" value="1"/>
</dbReference>
<dbReference type="GO" id="GO:0032259">
    <property type="term" value="P:methylation"/>
    <property type="evidence" value="ECO:0007669"/>
    <property type="project" value="UniProtKB-KW"/>
</dbReference>
<dbReference type="AlphaFoldDB" id="A0AAD5SHT6"/>
<dbReference type="GO" id="GO:0005634">
    <property type="term" value="C:nucleus"/>
    <property type="evidence" value="ECO:0007669"/>
    <property type="project" value="UniProtKB-SubCell"/>
</dbReference>
<dbReference type="Gene3D" id="1.10.220.160">
    <property type="match status" value="1"/>
</dbReference>
<dbReference type="Gene3D" id="2.170.270.10">
    <property type="entry name" value="SET domain"/>
    <property type="match status" value="1"/>
</dbReference>
<evidence type="ECO:0000256" key="6">
    <source>
        <dbReference type="ARBA" id="ARBA00022691"/>
    </source>
</evidence>
<gene>
    <name evidence="19" type="primary">SMYD4</name>
    <name evidence="19" type="ORF">HK097_003916</name>
</gene>
<keyword evidence="7" id="KW-0479">Metal-binding</keyword>
<keyword evidence="20" id="KW-1185">Reference proteome</keyword>
<feature type="region of interest" description="Disordered" evidence="16">
    <location>
        <begin position="1"/>
        <end position="21"/>
    </location>
</feature>
<comment type="subcellular location">
    <subcellularLocation>
        <location evidence="2">Cytoplasm</location>
    </subcellularLocation>
    <subcellularLocation>
        <location evidence="1">Nucleus</location>
    </subcellularLocation>
</comment>
<feature type="domain" description="MYND-type" evidence="18">
    <location>
        <begin position="266"/>
        <end position="306"/>
    </location>
</feature>
<dbReference type="SUPFAM" id="SSF82199">
    <property type="entry name" value="SET domain"/>
    <property type="match status" value="1"/>
</dbReference>
<dbReference type="Pfam" id="PF01753">
    <property type="entry name" value="zf-MYND"/>
    <property type="match status" value="1"/>
</dbReference>
<dbReference type="GO" id="GO:0005737">
    <property type="term" value="C:cytoplasm"/>
    <property type="evidence" value="ECO:0007669"/>
    <property type="project" value="UniProtKB-SubCell"/>
</dbReference>
<keyword evidence="6" id="KW-0949">S-adenosyl-L-methionine</keyword>
<dbReference type="GO" id="GO:0042826">
    <property type="term" value="F:histone deacetylase binding"/>
    <property type="evidence" value="ECO:0007669"/>
    <property type="project" value="TreeGrafter"/>
</dbReference>
<keyword evidence="8 15" id="KW-0863">Zinc-finger</keyword>
<evidence type="ECO:0000256" key="4">
    <source>
        <dbReference type="ARBA" id="ARBA00022603"/>
    </source>
</evidence>
<sequence>MAKEQPQEGFLSWLSETDRTALSPPLPPNELLALLSHLLPPRPKFSRLLARWKSNSPTASKNGEEAEKCKQRGNEAFAKRQWKEAVRLFSMAAQHAPPTSPLLPVSYANRSAALFELSLFQQCLTDINLSLTAGYPSTTRYKLLNRRAQCWAKLGFPTDIIVTEFELAEKEAVDNGAAGFAERIRSGLESFRDASRSGGFGESSERERGSSKQTVEDGSVASPLYIQYNPPERSLHAARNISKGEVLIRERPYACLLRRNFREQRCEYCLRTVDLNPVFCTTCTKVRYCSPTCRDTAQRAYHGHECNQTYLEDLEDVDVLTLRVYWLGQEGSVDGLCASDSEIHARDLSGEVPGCDEEGRYVVSHTTILTLLDHISSHPHSTLLHQSILFTLLSQHLALPPKAASELLHIWAKIRCNSFTIKGGVAVDAGAGRVQSVEEEVLGVGVFGRGSLVNHSCDPNSIVSFEDGAGMVLRSLRSLGKGEEVTISYGPLKSRMGREDRRRKLREGWFFECLCEACSASDTIDIATSHRCVDSYCLEHIAPTQMVCPKCGSSIDVEARKKRLTESDTLFKNNLHDSNPKSRSILQHVLSIREGILHPHNRTLAQIYDAFAEWYANNGDYSTSAKYCQKAVEIIKVLDGGESVEVAREEFKIAQLLFNGREVQAASLAVERAIKSYERCFGVGKGGEGLEELYAMRDCLNGLR</sequence>
<feature type="domain" description="SET" evidence="17">
    <location>
        <begin position="222"/>
        <end position="490"/>
    </location>
</feature>
<organism evidence="19 20">
    <name type="scientific">Rhizophlyctis rosea</name>
    <dbReference type="NCBI Taxonomy" id="64517"/>
    <lineage>
        <taxon>Eukaryota</taxon>
        <taxon>Fungi</taxon>
        <taxon>Fungi incertae sedis</taxon>
        <taxon>Chytridiomycota</taxon>
        <taxon>Chytridiomycota incertae sedis</taxon>
        <taxon>Chytridiomycetes</taxon>
        <taxon>Rhizophlyctidales</taxon>
        <taxon>Rhizophlyctidaceae</taxon>
        <taxon>Rhizophlyctis</taxon>
    </lineage>
</organism>
<evidence type="ECO:0000256" key="2">
    <source>
        <dbReference type="ARBA" id="ARBA00004496"/>
    </source>
</evidence>
<evidence type="ECO:0000313" key="19">
    <source>
        <dbReference type="EMBL" id="KAJ3053589.1"/>
    </source>
</evidence>
<evidence type="ECO:0000256" key="12">
    <source>
        <dbReference type="ARBA" id="ARBA00093423"/>
    </source>
</evidence>
<dbReference type="GO" id="GO:0008270">
    <property type="term" value="F:zinc ion binding"/>
    <property type="evidence" value="ECO:0007669"/>
    <property type="project" value="UniProtKB-KW"/>
</dbReference>
<comment type="caution">
    <text evidence="19">The sequence shown here is derived from an EMBL/GenBank/DDBJ whole genome shotgun (WGS) entry which is preliminary data.</text>
</comment>
<feature type="region of interest" description="Disordered" evidence="16">
    <location>
        <begin position="192"/>
        <end position="217"/>
    </location>
</feature>
<evidence type="ECO:0000256" key="15">
    <source>
        <dbReference type="PROSITE-ProRule" id="PRU00134"/>
    </source>
</evidence>
<dbReference type="InterPro" id="IPR001214">
    <property type="entry name" value="SET_dom"/>
</dbReference>
<dbReference type="PROSITE" id="PS50865">
    <property type="entry name" value="ZF_MYND_2"/>
    <property type="match status" value="1"/>
</dbReference>
<dbReference type="PROSITE" id="PS50280">
    <property type="entry name" value="SET"/>
    <property type="match status" value="1"/>
</dbReference>
<dbReference type="PROSITE" id="PS01360">
    <property type="entry name" value="ZF_MYND_1"/>
    <property type="match status" value="1"/>
</dbReference>
<dbReference type="Gene3D" id="1.25.40.10">
    <property type="entry name" value="Tetratricopeptide repeat domain"/>
    <property type="match status" value="2"/>
</dbReference>
<keyword evidence="9" id="KW-0862">Zinc</keyword>
<evidence type="ECO:0000259" key="17">
    <source>
        <dbReference type="PROSITE" id="PS50280"/>
    </source>
</evidence>
<dbReference type="SMART" id="SM00317">
    <property type="entry name" value="SET"/>
    <property type="match status" value="1"/>
</dbReference>